<dbReference type="SUPFAM" id="SSF110849">
    <property type="entry name" value="ParB/Sulfiredoxin"/>
    <property type="match status" value="1"/>
</dbReference>
<dbReference type="InterPro" id="IPR036086">
    <property type="entry name" value="ParB/Sulfiredoxin_sf"/>
</dbReference>
<reference evidence="1 2" key="1">
    <citation type="submission" date="2020-08" db="EMBL/GenBank/DDBJ databases">
        <title>Genomic Encyclopedia of Type Strains, Phase IV (KMG-IV): sequencing the most valuable type-strain genomes for metagenomic binning, comparative biology and taxonomic classification.</title>
        <authorList>
            <person name="Goeker M."/>
        </authorList>
    </citation>
    <scope>NUCLEOTIDE SEQUENCE [LARGE SCALE GENOMIC DNA]</scope>
    <source>
        <strain evidence="1 2">DSM 101791</strain>
    </source>
</reference>
<gene>
    <name evidence="1" type="ORF">HNQ09_001896</name>
</gene>
<organism evidence="1 2">
    <name type="scientific">Deinococcus budaensis</name>
    <dbReference type="NCBI Taxonomy" id="1665626"/>
    <lineage>
        <taxon>Bacteria</taxon>
        <taxon>Thermotogati</taxon>
        <taxon>Deinococcota</taxon>
        <taxon>Deinococci</taxon>
        <taxon>Deinococcales</taxon>
        <taxon>Deinococcaceae</taxon>
        <taxon>Deinococcus</taxon>
    </lineage>
</organism>
<comment type="caution">
    <text evidence="1">The sequence shown here is derived from an EMBL/GenBank/DDBJ whole genome shotgun (WGS) entry which is preliminary data.</text>
</comment>
<dbReference type="Gene3D" id="3.90.1530.10">
    <property type="entry name" value="Conserved hypothetical protein from pyrococcus furiosus pfu- 392566-001, ParB domain"/>
    <property type="match status" value="1"/>
</dbReference>
<evidence type="ECO:0000313" key="2">
    <source>
        <dbReference type="Proteomes" id="UP000525389"/>
    </source>
</evidence>
<accession>A0A7W8GFS0</accession>
<sequence>MNHGRDAQPLSRIEWVHRDDLHANGYNPNHVAKPEMDLLKTSLFEDGWTQPIVARPDGEIVDGFHRWTCSGDPRIYAMTDGYVPVVRLLPPATGDQMLSTIRHNRARGEHGVLPMADIVRRLIDEEGLTPEQVMVRCGMEKEEVTRLYDRGGMTVRGTQGRTQFSNGWKPSS</sequence>
<dbReference type="Proteomes" id="UP000525389">
    <property type="component" value="Unassembled WGS sequence"/>
</dbReference>
<dbReference type="CDD" id="cd16397">
    <property type="entry name" value="IbrB_like"/>
    <property type="match status" value="1"/>
</dbReference>
<dbReference type="AlphaFoldDB" id="A0A7W8GFS0"/>
<proteinExistence type="predicted"/>
<keyword evidence="2" id="KW-1185">Reference proteome</keyword>
<dbReference type="EMBL" id="JACHFN010000006">
    <property type="protein sequence ID" value="MBB5234458.1"/>
    <property type="molecule type" value="Genomic_DNA"/>
</dbReference>
<name>A0A7W8GFS0_9DEIO</name>
<dbReference type="RefSeq" id="WP_184028291.1">
    <property type="nucleotide sequence ID" value="NZ_JACHFN010000006.1"/>
</dbReference>
<evidence type="ECO:0000313" key="1">
    <source>
        <dbReference type="EMBL" id="MBB5234458.1"/>
    </source>
</evidence>
<protein>
    <submittedName>
        <fullName evidence="1">ParB-like chromosome segregation protein Spo0J</fullName>
    </submittedName>
</protein>